<evidence type="ECO:0000313" key="2">
    <source>
        <dbReference type="EMBL" id="QNQ09160.1"/>
    </source>
</evidence>
<keyword evidence="1" id="KW-0472">Membrane</keyword>
<keyword evidence="3" id="KW-1185">Reference proteome</keyword>
<keyword evidence="1" id="KW-0812">Transmembrane</keyword>
<accession>A0A7H0LHK7</accession>
<evidence type="ECO:0000313" key="3">
    <source>
        <dbReference type="Proteomes" id="UP000516148"/>
    </source>
</evidence>
<dbReference type="AlphaFoldDB" id="A0A7H0LHK7"/>
<keyword evidence="1" id="KW-1133">Transmembrane helix</keyword>
<dbReference type="EMBL" id="CP061038">
    <property type="protein sequence ID" value="QNQ09160.1"/>
    <property type="molecule type" value="Genomic_DNA"/>
</dbReference>
<dbReference type="RefSeq" id="WP_187761483.1">
    <property type="nucleotide sequence ID" value="NZ_CP061038.1"/>
</dbReference>
<reference evidence="2 3" key="1">
    <citation type="submission" date="2020-09" db="EMBL/GenBank/DDBJ databases">
        <title>Sphingomonas sp., a new species isolated from pork steak.</title>
        <authorList>
            <person name="Heidler von Heilborn D."/>
        </authorList>
    </citation>
    <scope>NUCLEOTIDE SEQUENCE [LARGE SCALE GENOMIC DNA]</scope>
    <source>
        <strain evidence="3">S8-3T</strain>
    </source>
</reference>
<proteinExistence type="predicted"/>
<dbReference type="KEGG" id="spap:H3Z74_21185"/>
<protein>
    <submittedName>
        <fullName evidence="2">Uncharacterized protein</fullName>
    </submittedName>
</protein>
<dbReference type="Proteomes" id="UP000516148">
    <property type="component" value="Chromosome"/>
</dbReference>
<sequence length="156" mass="17102">MTIGAYILNMPSVDAQWQLIGQLLASLTTIGAVLLTIKMAANADLVRIARVVGPITRIDIQQIYDRLNDALLIKTDPIKVHGLVVGQDGAALFRQHGISLGALPKEQAQPILEFYERYISTTSETFRDGGAVYSRISLNDGKELLRLSDIALQSLR</sequence>
<feature type="transmembrane region" description="Helical" evidence="1">
    <location>
        <begin position="20"/>
        <end position="41"/>
    </location>
</feature>
<gene>
    <name evidence="2" type="ORF">H3Z74_21185</name>
</gene>
<evidence type="ECO:0000256" key="1">
    <source>
        <dbReference type="SAM" id="Phobius"/>
    </source>
</evidence>
<organism evidence="2 3">
    <name type="scientific">Sphingomonas alpina</name>
    <dbReference type="NCBI Taxonomy" id="653931"/>
    <lineage>
        <taxon>Bacteria</taxon>
        <taxon>Pseudomonadati</taxon>
        <taxon>Pseudomonadota</taxon>
        <taxon>Alphaproteobacteria</taxon>
        <taxon>Sphingomonadales</taxon>
        <taxon>Sphingomonadaceae</taxon>
        <taxon>Sphingomonas</taxon>
    </lineage>
</organism>
<name>A0A7H0LHK7_9SPHN</name>